<accession>A0A645GCY9</accession>
<evidence type="ECO:0000256" key="1">
    <source>
        <dbReference type="SAM" id="MobiDB-lite"/>
    </source>
</evidence>
<reference evidence="2" key="1">
    <citation type="submission" date="2019-08" db="EMBL/GenBank/DDBJ databases">
        <authorList>
            <person name="Kucharzyk K."/>
            <person name="Murdoch R.W."/>
            <person name="Higgins S."/>
            <person name="Loffler F."/>
        </authorList>
    </citation>
    <scope>NUCLEOTIDE SEQUENCE</scope>
</reference>
<dbReference type="EMBL" id="VSSQ01073717">
    <property type="protein sequence ID" value="MPN24768.1"/>
    <property type="molecule type" value="Genomic_DNA"/>
</dbReference>
<feature type="region of interest" description="Disordered" evidence="1">
    <location>
        <begin position="76"/>
        <end position="99"/>
    </location>
</feature>
<evidence type="ECO:0000313" key="2">
    <source>
        <dbReference type="EMBL" id="MPN24768.1"/>
    </source>
</evidence>
<sequence>MPLVAGVVAVRLAGRVEMPLGRSGIRRAAIAGLMNVKTMLSRRQAGNLRLDPQTAVQFGQRHLAAHRTSRTGLQIGAGHRPRRRRGAGAQQACRNGAHEKTGTHGHLYLLFVIDETSPLVG</sequence>
<comment type="caution">
    <text evidence="2">The sequence shown here is derived from an EMBL/GenBank/DDBJ whole genome shotgun (WGS) entry which is preliminary data.</text>
</comment>
<proteinExistence type="predicted"/>
<organism evidence="2">
    <name type="scientific">bioreactor metagenome</name>
    <dbReference type="NCBI Taxonomy" id="1076179"/>
    <lineage>
        <taxon>unclassified sequences</taxon>
        <taxon>metagenomes</taxon>
        <taxon>ecological metagenomes</taxon>
    </lineage>
</organism>
<dbReference type="AlphaFoldDB" id="A0A645GCY9"/>
<name>A0A645GCY9_9ZZZZ</name>
<protein>
    <submittedName>
        <fullName evidence="2">Uncharacterized protein</fullName>
    </submittedName>
</protein>
<gene>
    <name evidence="2" type="ORF">SDC9_172170</name>
</gene>